<dbReference type="OrthoDB" id="9798288at2"/>
<feature type="domain" description="DUF985" evidence="2">
    <location>
        <begin position="26"/>
        <end position="155"/>
    </location>
</feature>
<dbReference type="PANTHER" id="PTHR33387">
    <property type="entry name" value="RMLC-LIKE JELLY ROLL FOLD PROTEIN"/>
    <property type="match status" value="1"/>
</dbReference>
<reference evidence="3 4" key="1">
    <citation type="journal article" date="2010" name="Genome Biol. Evol.">
        <title>The sequence of a 1.8-mb bacterial linear plasmid reveals a rich evolutionary reservoir of secondary metabolic pathways.</title>
        <authorList>
            <person name="Medema M.H."/>
            <person name="Trefzer A."/>
            <person name="Kovalchuk A."/>
            <person name="van den Berg M."/>
            <person name="Mueller U."/>
            <person name="Heijne W."/>
            <person name="Wu L."/>
            <person name="Alam M.T."/>
            <person name="Ronning C.M."/>
            <person name="Nierman W.C."/>
            <person name="Bovenberg R.A.L."/>
            <person name="Breitling R."/>
            <person name="Takano E."/>
        </authorList>
    </citation>
    <scope>NUCLEOTIDE SEQUENCE [LARGE SCALE GENOMIC DNA]</scope>
    <source>
        <strain evidence="4">ATCC 27064 / DSM 738 / JCM 4710 / NBRC 13307 / NCIMB 12785 / NRRL 3585 / VKM Ac-602</strain>
    </source>
</reference>
<dbReference type="Pfam" id="PF06172">
    <property type="entry name" value="Cupin_5"/>
    <property type="match status" value="1"/>
</dbReference>
<name>E2Q4A1_STRCL</name>
<accession>E2Q4A1</accession>
<keyword evidence="4" id="KW-1185">Reference proteome</keyword>
<dbReference type="Proteomes" id="UP000002357">
    <property type="component" value="Chromosome"/>
</dbReference>
<dbReference type="InterPro" id="IPR011051">
    <property type="entry name" value="RmlC_Cupin_sf"/>
</dbReference>
<dbReference type="Gene3D" id="2.60.120.10">
    <property type="entry name" value="Jelly Rolls"/>
    <property type="match status" value="1"/>
</dbReference>
<dbReference type="SUPFAM" id="SSF51182">
    <property type="entry name" value="RmlC-like cupins"/>
    <property type="match status" value="1"/>
</dbReference>
<evidence type="ECO:0000313" key="3">
    <source>
        <dbReference type="EMBL" id="EFG06939.1"/>
    </source>
</evidence>
<dbReference type="KEGG" id="sclf:BB341_18990"/>
<dbReference type="STRING" id="1901.BB341_18990"/>
<proteinExistence type="predicted"/>
<evidence type="ECO:0000256" key="1">
    <source>
        <dbReference type="SAM" id="MobiDB-lite"/>
    </source>
</evidence>
<feature type="region of interest" description="Disordered" evidence="1">
    <location>
        <begin position="185"/>
        <end position="206"/>
    </location>
</feature>
<sequence>MTGKTGKTGNTGKEAMRAPRPTVADLTALYGLEPMPLEGGRFRRTWAGPPGPDGHPVGSAIVVLLSTEDDQFSAMHRLPTDEVWHFYLGDPVELLLLEADGTSRVVVLGPDVLGGQLVQFTVTAGTWMGGGVAAGGEWALFGCTMAPGFSSEDYEGGDAGALAARYPEVAGRIEALCRPGVPLRHPAGSEGALDGPGGSSATGSEG</sequence>
<feature type="compositionally biased region" description="Gly residues" evidence="1">
    <location>
        <begin position="194"/>
        <end position="206"/>
    </location>
</feature>
<gene>
    <name evidence="3" type="ORF">SCLAV_1866</name>
</gene>
<evidence type="ECO:0000313" key="4">
    <source>
        <dbReference type="Proteomes" id="UP000002357"/>
    </source>
</evidence>
<dbReference type="AlphaFoldDB" id="E2Q4A1"/>
<dbReference type="InterPro" id="IPR014710">
    <property type="entry name" value="RmlC-like_jellyroll"/>
</dbReference>
<dbReference type="EMBL" id="CM000913">
    <property type="protein sequence ID" value="EFG06939.1"/>
    <property type="molecule type" value="Genomic_DNA"/>
</dbReference>
<evidence type="ECO:0000259" key="2">
    <source>
        <dbReference type="Pfam" id="PF06172"/>
    </source>
</evidence>
<protein>
    <submittedName>
        <fullName evidence="3">Cupin_5 domain-containing protein</fullName>
    </submittedName>
</protein>
<dbReference type="eggNOG" id="COG3542">
    <property type="taxonomic scope" value="Bacteria"/>
</dbReference>
<dbReference type="PANTHER" id="PTHR33387:SF3">
    <property type="entry name" value="DUF985 DOMAIN-CONTAINING PROTEIN"/>
    <property type="match status" value="1"/>
</dbReference>
<dbReference type="InterPro" id="IPR039935">
    <property type="entry name" value="YML079W-like"/>
</dbReference>
<dbReference type="InterPro" id="IPR009327">
    <property type="entry name" value="Cupin_DUF985"/>
</dbReference>
<dbReference type="CDD" id="cd06121">
    <property type="entry name" value="cupin_YML079wp"/>
    <property type="match status" value="1"/>
</dbReference>
<organism evidence="3 4">
    <name type="scientific">Streptomyces clavuligerus</name>
    <dbReference type="NCBI Taxonomy" id="1901"/>
    <lineage>
        <taxon>Bacteria</taxon>
        <taxon>Bacillati</taxon>
        <taxon>Actinomycetota</taxon>
        <taxon>Actinomycetes</taxon>
        <taxon>Kitasatosporales</taxon>
        <taxon>Streptomycetaceae</taxon>
        <taxon>Streptomyces</taxon>
    </lineage>
</organism>